<dbReference type="Proteomes" id="UP000806077">
    <property type="component" value="Unassembled WGS sequence"/>
</dbReference>
<evidence type="ECO:0000313" key="3">
    <source>
        <dbReference type="Proteomes" id="UP000806077"/>
    </source>
</evidence>
<feature type="non-terminal residue" evidence="2">
    <location>
        <position position="204"/>
    </location>
</feature>
<keyword evidence="1" id="KW-0732">Signal</keyword>
<dbReference type="EMBL" id="WXXV01000025">
    <property type="protein sequence ID" value="MBE7696173.1"/>
    <property type="molecule type" value="Genomic_DNA"/>
</dbReference>
<name>A0AAP1WH93_9FLAO</name>
<gene>
    <name evidence="2" type="ORF">F7645_12155</name>
</gene>
<dbReference type="AlphaFoldDB" id="A0AAP1WH93"/>
<protein>
    <submittedName>
        <fullName evidence="2">Uncharacterized protein</fullName>
    </submittedName>
</protein>
<keyword evidence="3" id="KW-1185">Reference proteome</keyword>
<accession>A0AAP1WH93</accession>
<organism evidence="2 3">
    <name type="scientific">Tenacibaculum finnmarkense genomovar finnmarkense</name>
    <dbReference type="NCBI Taxonomy" id="1458503"/>
    <lineage>
        <taxon>Bacteria</taxon>
        <taxon>Pseudomonadati</taxon>
        <taxon>Bacteroidota</taxon>
        <taxon>Flavobacteriia</taxon>
        <taxon>Flavobacteriales</taxon>
        <taxon>Flavobacteriaceae</taxon>
        <taxon>Tenacibaculum</taxon>
        <taxon>Tenacibaculum finnmarkense</taxon>
    </lineage>
</organism>
<reference evidence="2 3" key="1">
    <citation type="journal article" date="2020" name="Int. J. Syst. Evol. Microbiol.">
        <title>Tenacibaculum piscium sp. nov., isolated from skin ulcers of sea-farmed fish, and description of Tenacibaculum finnmarkense sp. nov. with subdivision into genomovars finnmarkense and ulcerans.</title>
        <authorList>
            <person name="Olsen A.B."/>
            <person name="Spilsberg B."/>
            <person name="Nilsen H.K."/>
            <person name="Lagesen K."/>
            <person name="Gulla S."/>
            <person name="Avendano-Herrera R."/>
            <person name="Irgang R."/>
            <person name="Duchaud E."/>
            <person name="Colquhoun D.J."/>
        </authorList>
    </citation>
    <scope>NUCLEOTIDE SEQUENCE [LARGE SCALE GENOMIC DNA]</scope>
    <source>
        <strain evidence="2 3">TNO037</strain>
    </source>
</reference>
<feature type="chain" id="PRO_5042865263" evidence="1">
    <location>
        <begin position="21"/>
        <end position="204"/>
    </location>
</feature>
<comment type="caution">
    <text evidence="2">The sequence shown here is derived from an EMBL/GenBank/DDBJ whole genome shotgun (WGS) entry which is preliminary data.</text>
</comment>
<dbReference type="RefSeq" id="WP_193702218.1">
    <property type="nucleotide sequence ID" value="NZ_JAJHTL010000027.1"/>
</dbReference>
<feature type="signal peptide" evidence="1">
    <location>
        <begin position="1"/>
        <end position="20"/>
    </location>
</feature>
<sequence length="204" mass="24170">MKKTLLLLAFILTINTSLKAQEKHAFFTGSLNFTFALNENYVLFEPDDNENMLKFSAIFIRTGFGYQFNNRWAGIVNLGYDHHPKFGLNAVPMYGTLRYNIANDDDDDSFFTQASFGKMWRPSKKFENGNYYALGLGMKISNSSRWLSVLHLDFHRKKIANFKSLFKFYSIKVLWRIIWLYFRKIPLIIHSFDRAFYRYQTKKK</sequence>
<proteinExistence type="predicted"/>
<evidence type="ECO:0000256" key="1">
    <source>
        <dbReference type="SAM" id="SignalP"/>
    </source>
</evidence>
<evidence type="ECO:0000313" key="2">
    <source>
        <dbReference type="EMBL" id="MBE7696173.1"/>
    </source>
</evidence>